<protein>
    <submittedName>
        <fullName evidence="1">Structural protein</fullName>
    </submittedName>
</protein>
<dbReference type="EMBL" id="BK015181">
    <property type="protein sequence ID" value="DAD94723.1"/>
    <property type="molecule type" value="Genomic_DNA"/>
</dbReference>
<name>A0A8S5NKX1_9CAUD</name>
<proteinExistence type="predicted"/>
<reference evidence="1" key="1">
    <citation type="journal article" date="2021" name="Proc. Natl. Acad. Sci. U.S.A.">
        <title>A Catalog of Tens of Thousands of Viruses from Human Metagenomes Reveals Hidden Associations with Chronic Diseases.</title>
        <authorList>
            <person name="Tisza M.J."/>
            <person name="Buck C.B."/>
        </authorList>
    </citation>
    <scope>NUCLEOTIDE SEQUENCE</scope>
    <source>
        <strain evidence="1">CtK0l2</strain>
    </source>
</reference>
<evidence type="ECO:0000313" key="1">
    <source>
        <dbReference type="EMBL" id="DAD94723.1"/>
    </source>
</evidence>
<accession>A0A8S5NKX1</accession>
<organism evidence="1">
    <name type="scientific">Siphoviridae sp. ctK0l2</name>
    <dbReference type="NCBI Taxonomy" id="2826243"/>
    <lineage>
        <taxon>Viruses</taxon>
        <taxon>Duplodnaviria</taxon>
        <taxon>Heunggongvirae</taxon>
        <taxon>Uroviricota</taxon>
        <taxon>Caudoviricetes</taxon>
    </lineage>
</organism>
<sequence>MEKLTSFDIVLKEAIDYLYDNSKVALANLESMARDAGANFKPQAPFHKDGEIPFGISRDWSKAQPSLREVGMEDELVSDLLKRFEQANLGTLRRAKNGDWIMESLTWGTEAPDFSGDTGDSCCFTEKFTMKATGDATPVRYLCFKDCENRLDRMMKDKVHFKQGDLINKFQKLGMSYAEAEAFMAWYTFAFIVQRHIVQGLLSYKGNGLRPFHGVAEMMTHPGITPIDAAGSVIGAFRQVACYLDVLQSQNSNYKIYVHPLTLRGIKSEIKPGKDAQLPEGWAISGDTVTFRGIKFGTSYHMPYDNEVSMTGEAYVLDLNRVEALTQHDLFVPQDSIRTVTSEDDTQAGCEVICDKYENFGLVYTNSPVSHLLIANIPLDQQCPAVVFERIQGLLTGLNPFPMATIKAEA</sequence>